<proteinExistence type="predicted"/>
<dbReference type="AlphaFoldDB" id="A0ABD1SL13"/>
<feature type="region of interest" description="Disordered" evidence="1">
    <location>
        <begin position="1"/>
        <end position="39"/>
    </location>
</feature>
<dbReference type="EMBL" id="JBFOLJ010000010">
    <property type="protein sequence ID" value="KAL2500909.1"/>
    <property type="molecule type" value="Genomic_DNA"/>
</dbReference>
<evidence type="ECO:0000256" key="1">
    <source>
        <dbReference type="SAM" id="MobiDB-lite"/>
    </source>
</evidence>
<evidence type="ECO:0000313" key="2">
    <source>
        <dbReference type="EMBL" id="KAL2500909.1"/>
    </source>
</evidence>
<sequence length="107" mass="12564">MDGQLRHVKTMDKYSYEQTSKKRKLSMQSEESNHAVGNETKTEISLNMLDDDMVFTKEDLRHIDKSAQKYLVQVVEASPQTCMDFPNHHDVQIFEKWYNISLRPGNK</sequence>
<organism evidence="2 3">
    <name type="scientific">Forsythia ovata</name>
    <dbReference type="NCBI Taxonomy" id="205694"/>
    <lineage>
        <taxon>Eukaryota</taxon>
        <taxon>Viridiplantae</taxon>
        <taxon>Streptophyta</taxon>
        <taxon>Embryophyta</taxon>
        <taxon>Tracheophyta</taxon>
        <taxon>Spermatophyta</taxon>
        <taxon>Magnoliopsida</taxon>
        <taxon>eudicotyledons</taxon>
        <taxon>Gunneridae</taxon>
        <taxon>Pentapetalae</taxon>
        <taxon>asterids</taxon>
        <taxon>lamiids</taxon>
        <taxon>Lamiales</taxon>
        <taxon>Oleaceae</taxon>
        <taxon>Forsythieae</taxon>
        <taxon>Forsythia</taxon>
    </lineage>
</organism>
<keyword evidence="3" id="KW-1185">Reference proteome</keyword>
<name>A0ABD1SL13_9LAMI</name>
<protein>
    <submittedName>
        <fullName evidence="2">Uncharacterized protein</fullName>
    </submittedName>
</protein>
<accession>A0ABD1SL13</accession>
<reference evidence="3" key="1">
    <citation type="submission" date="2024-07" db="EMBL/GenBank/DDBJ databases">
        <title>Two chromosome-level genome assemblies of Korean endemic species Abeliophyllum distichum and Forsythia ovata (Oleaceae).</title>
        <authorList>
            <person name="Jang H."/>
        </authorList>
    </citation>
    <scope>NUCLEOTIDE SEQUENCE [LARGE SCALE GENOMIC DNA]</scope>
</reference>
<comment type="caution">
    <text evidence="2">The sequence shown here is derived from an EMBL/GenBank/DDBJ whole genome shotgun (WGS) entry which is preliminary data.</text>
</comment>
<gene>
    <name evidence="2" type="ORF">Fot_34757</name>
</gene>
<evidence type="ECO:0000313" key="3">
    <source>
        <dbReference type="Proteomes" id="UP001604277"/>
    </source>
</evidence>
<dbReference type="Proteomes" id="UP001604277">
    <property type="component" value="Unassembled WGS sequence"/>
</dbReference>